<keyword evidence="4" id="KW-1185">Reference proteome</keyword>
<proteinExistence type="predicted"/>
<dbReference type="EMBL" id="CP000504">
    <property type="protein sequence ID" value="ABL87246.1"/>
    <property type="molecule type" value="Genomic_DNA"/>
</dbReference>
<name>A1RQL4_PYRIL</name>
<evidence type="ECO:0008006" key="5">
    <source>
        <dbReference type="Google" id="ProtNLM"/>
    </source>
</evidence>
<dbReference type="STRING" id="384616.Pisl_0062"/>
<feature type="compositionally biased region" description="Polar residues" evidence="1">
    <location>
        <begin position="109"/>
        <end position="118"/>
    </location>
</feature>
<organism evidence="3 4">
    <name type="scientific">Pyrobaculum islandicum (strain DSM 4184 / JCM 9189 / GEO3)</name>
    <dbReference type="NCBI Taxonomy" id="384616"/>
    <lineage>
        <taxon>Archaea</taxon>
        <taxon>Thermoproteota</taxon>
        <taxon>Thermoprotei</taxon>
        <taxon>Thermoproteales</taxon>
        <taxon>Thermoproteaceae</taxon>
        <taxon>Pyrobaculum</taxon>
    </lineage>
</organism>
<gene>
    <name evidence="3" type="ordered locus">Pisl_0062</name>
</gene>
<keyword evidence="2" id="KW-0472">Membrane</keyword>
<protein>
    <recommendedName>
        <fullName evidence="5">PGF-CTERM sorting domain-containing protein</fullName>
    </recommendedName>
</protein>
<evidence type="ECO:0000313" key="3">
    <source>
        <dbReference type="EMBL" id="ABL87246.1"/>
    </source>
</evidence>
<evidence type="ECO:0000313" key="4">
    <source>
        <dbReference type="Proteomes" id="UP000002595"/>
    </source>
</evidence>
<dbReference type="SUPFAM" id="SSF49384">
    <property type="entry name" value="Carbohydrate-binding domain"/>
    <property type="match status" value="1"/>
</dbReference>
<dbReference type="HOGENOM" id="CLU_1736482_0_0_2"/>
<feature type="region of interest" description="Disordered" evidence="1">
    <location>
        <begin position="99"/>
        <end position="118"/>
    </location>
</feature>
<dbReference type="InterPro" id="IPR008965">
    <property type="entry name" value="CBM2/CBM3_carb-bd_dom_sf"/>
</dbReference>
<evidence type="ECO:0000256" key="1">
    <source>
        <dbReference type="SAM" id="MobiDB-lite"/>
    </source>
</evidence>
<feature type="transmembrane region" description="Helical" evidence="2">
    <location>
        <begin position="128"/>
        <end position="146"/>
    </location>
</feature>
<dbReference type="Proteomes" id="UP000002595">
    <property type="component" value="Chromosome"/>
</dbReference>
<evidence type="ECO:0000256" key="2">
    <source>
        <dbReference type="SAM" id="Phobius"/>
    </source>
</evidence>
<accession>A1RQL4</accession>
<dbReference type="KEGG" id="pis:Pisl_0062"/>
<keyword evidence="2" id="KW-0812">Transmembrane</keyword>
<reference evidence="3" key="1">
    <citation type="submission" date="2006-12" db="EMBL/GenBank/DDBJ databases">
        <title>Complete sequence of Pyrobaculum islandicum DSM 4184.</title>
        <authorList>
            <person name="Copeland A."/>
            <person name="Lucas S."/>
            <person name="Lapidus A."/>
            <person name="Barry K."/>
            <person name="Detter J.C."/>
            <person name="Glavina del Rio T."/>
            <person name="Dalin E."/>
            <person name="Tice H."/>
            <person name="Pitluck S."/>
            <person name="Meincke L."/>
            <person name="Brettin T."/>
            <person name="Bruce D."/>
            <person name="Han C."/>
            <person name="Tapia R."/>
            <person name="Gilna P."/>
            <person name="Schmutz J."/>
            <person name="Larimer F."/>
            <person name="Land M."/>
            <person name="Hauser L."/>
            <person name="Kyrpides N."/>
            <person name="Mikhailova N."/>
            <person name="Cozen A.E."/>
            <person name="Fitz-Gibbon S.T."/>
            <person name="House C.H."/>
            <person name="Saltikov C."/>
            <person name="Lowe T."/>
            <person name="Richardson P."/>
        </authorList>
    </citation>
    <scope>NUCLEOTIDE SEQUENCE [LARGE SCALE GENOMIC DNA]</scope>
    <source>
        <strain evidence="3">DSM 4184</strain>
    </source>
</reference>
<dbReference type="GO" id="GO:0030246">
    <property type="term" value="F:carbohydrate binding"/>
    <property type="evidence" value="ECO:0007669"/>
    <property type="project" value="InterPro"/>
</dbReference>
<dbReference type="CDD" id="cd08547">
    <property type="entry name" value="Type_II_cohesin"/>
    <property type="match status" value="1"/>
</dbReference>
<sequence>MSFSPFEFVDVRPGDLLGRDPLVGKREVSGGSLIYAVARVGPTQAPTPPGVFIAIRFKAVAPGEAETRVEKASFADEKFNDAAVLAKNAKVVVTAQVTTPTTPAPTTPSKPQQETATTTAHYQIPPEAAALAALAAVSAAVVVLMARRKT</sequence>
<dbReference type="AlphaFoldDB" id="A1RQL4"/>
<keyword evidence="2" id="KW-1133">Transmembrane helix</keyword>